<dbReference type="GO" id="GO:0008984">
    <property type="term" value="F:protein-glutamate methylesterase activity"/>
    <property type="evidence" value="ECO:0007669"/>
    <property type="project" value="UniProtKB-EC"/>
</dbReference>
<dbReference type="PANTHER" id="PTHR42872:SF6">
    <property type="entry name" value="PROTEIN-GLUTAMATE METHYLESTERASE_PROTEIN-GLUTAMINE GLUTAMINASE"/>
    <property type="match status" value="1"/>
</dbReference>
<dbReference type="Gene3D" id="3.40.50.180">
    <property type="entry name" value="Methylesterase CheB, C-terminal domain"/>
    <property type="match status" value="1"/>
</dbReference>
<feature type="region of interest" description="Disordered" evidence="5">
    <location>
        <begin position="302"/>
        <end position="339"/>
    </location>
</feature>
<comment type="catalytic activity">
    <reaction evidence="3">
        <text>[protein]-L-glutamate 5-O-methyl ester + H2O = L-glutamyl-[protein] + methanol + H(+)</text>
        <dbReference type="Rhea" id="RHEA:23236"/>
        <dbReference type="Rhea" id="RHEA-COMP:10208"/>
        <dbReference type="Rhea" id="RHEA-COMP:10311"/>
        <dbReference type="ChEBI" id="CHEBI:15377"/>
        <dbReference type="ChEBI" id="CHEBI:15378"/>
        <dbReference type="ChEBI" id="CHEBI:17790"/>
        <dbReference type="ChEBI" id="CHEBI:29973"/>
        <dbReference type="ChEBI" id="CHEBI:82795"/>
        <dbReference type="EC" id="3.1.1.61"/>
    </reaction>
</comment>
<dbReference type="RefSeq" id="WP_179715927.1">
    <property type="nucleotide sequence ID" value="NZ_JACBZT010000001.1"/>
</dbReference>
<evidence type="ECO:0000313" key="7">
    <source>
        <dbReference type="EMBL" id="NYJ05325.1"/>
    </source>
</evidence>
<dbReference type="CDD" id="cd16433">
    <property type="entry name" value="CheB"/>
    <property type="match status" value="1"/>
</dbReference>
<dbReference type="GO" id="GO:0005737">
    <property type="term" value="C:cytoplasm"/>
    <property type="evidence" value="ECO:0007669"/>
    <property type="project" value="InterPro"/>
</dbReference>
<gene>
    <name evidence="7" type="ORF">GGQ55_001603</name>
</gene>
<proteinExistence type="predicted"/>
<dbReference type="PROSITE" id="PS50122">
    <property type="entry name" value="CHEB"/>
    <property type="match status" value="1"/>
</dbReference>
<keyword evidence="8" id="KW-1185">Reference proteome</keyword>
<dbReference type="Pfam" id="PF01339">
    <property type="entry name" value="CheB_methylest"/>
    <property type="match status" value="1"/>
</dbReference>
<dbReference type="Proteomes" id="UP000541969">
    <property type="component" value="Unassembled WGS sequence"/>
</dbReference>
<feature type="active site" evidence="4">
    <location>
        <position position="147"/>
    </location>
</feature>
<accession>A0A853CBF4</accession>
<dbReference type="InterPro" id="IPR011247">
    <property type="entry name" value="Chemotax_prot-Glu_Me-esterase"/>
</dbReference>
<dbReference type="InterPro" id="IPR000673">
    <property type="entry name" value="Sig_transdc_resp-reg_Me-estase"/>
</dbReference>
<evidence type="ECO:0000256" key="5">
    <source>
        <dbReference type="SAM" id="MobiDB-lite"/>
    </source>
</evidence>
<evidence type="ECO:0000313" key="8">
    <source>
        <dbReference type="Proteomes" id="UP000541969"/>
    </source>
</evidence>
<reference evidence="7 8" key="1">
    <citation type="submission" date="2020-07" db="EMBL/GenBank/DDBJ databases">
        <title>Sequencing the genomes of 1000 actinobacteria strains.</title>
        <authorList>
            <person name="Klenk H.-P."/>
        </authorList>
    </citation>
    <scope>NUCLEOTIDE SEQUENCE [LARGE SCALE GENOMIC DNA]</scope>
    <source>
        <strain evidence="7 8">DSM 104001</strain>
    </source>
</reference>
<keyword evidence="4" id="KW-0145">Chemotaxis</keyword>
<keyword evidence="1 4" id="KW-0378">Hydrolase</keyword>
<sequence>MRGGRDVAATGPGEASPLTDRLVVVGASAGGLEALQQLVAGLPADLPAAVLVAVHLQPSSDSALPKVLARAGALPAAHPRTGEALRPGSIVVAPPDQHLLVHDSKVRLSRGPRENRQRPAIDALFRSAAAAYGPGVVAVVLSGALDDGAVGAAAVAAQDGVVLVQDPDEARVTGMPRAALAAVRRARALPAAALGPAVADLVRRPVAERGGVGAQQEGRVVMEQPPTATSELGTPAALGCPECQGGMFESAPDGAVIYTCHVGHAWSAQTLLDAERQSVEGAIYNAASKLLEMAAVHRRLAQHAERGDGDPGEHLRAAEAAEERSRRIQELATEDPGPD</sequence>
<feature type="active site" evidence="4">
    <location>
        <position position="28"/>
    </location>
</feature>
<evidence type="ECO:0000256" key="4">
    <source>
        <dbReference type="PROSITE-ProRule" id="PRU00050"/>
    </source>
</evidence>
<feature type="compositionally biased region" description="Basic and acidic residues" evidence="5">
    <location>
        <begin position="302"/>
        <end position="329"/>
    </location>
</feature>
<name>A0A853CBF4_9ACTN</name>
<dbReference type="PANTHER" id="PTHR42872">
    <property type="entry name" value="PROTEIN-GLUTAMATE METHYLESTERASE/PROTEIN-GLUTAMINE GLUTAMINASE"/>
    <property type="match status" value="1"/>
</dbReference>
<dbReference type="SUPFAM" id="SSF52738">
    <property type="entry name" value="Methylesterase CheB, C-terminal domain"/>
    <property type="match status" value="1"/>
</dbReference>
<comment type="caution">
    <text evidence="7">The sequence shown here is derived from an EMBL/GenBank/DDBJ whole genome shotgun (WGS) entry which is preliminary data.</text>
</comment>
<evidence type="ECO:0000256" key="1">
    <source>
        <dbReference type="ARBA" id="ARBA00022801"/>
    </source>
</evidence>
<dbReference type="EMBL" id="JACBZT010000001">
    <property type="protein sequence ID" value="NYJ05325.1"/>
    <property type="molecule type" value="Genomic_DNA"/>
</dbReference>
<evidence type="ECO:0000256" key="2">
    <source>
        <dbReference type="ARBA" id="ARBA00039140"/>
    </source>
</evidence>
<dbReference type="GO" id="GO:0000156">
    <property type="term" value="F:phosphorelay response regulator activity"/>
    <property type="evidence" value="ECO:0007669"/>
    <property type="project" value="InterPro"/>
</dbReference>
<dbReference type="GO" id="GO:0006935">
    <property type="term" value="P:chemotaxis"/>
    <property type="evidence" value="ECO:0007669"/>
    <property type="project" value="UniProtKB-UniRule"/>
</dbReference>
<organism evidence="7 8">
    <name type="scientific">Petropleomorpha daqingensis</name>
    <dbReference type="NCBI Taxonomy" id="2026353"/>
    <lineage>
        <taxon>Bacteria</taxon>
        <taxon>Bacillati</taxon>
        <taxon>Actinomycetota</taxon>
        <taxon>Actinomycetes</taxon>
        <taxon>Geodermatophilales</taxon>
        <taxon>Geodermatophilaceae</taxon>
        <taxon>Petropleomorpha</taxon>
    </lineage>
</organism>
<feature type="active site" evidence="4">
    <location>
        <position position="55"/>
    </location>
</feature>
<feature type="domain" description="CheB-type methylesterase" evidence="6">
    <location>
        <begin position="17"/>
        <end position="205"/>
    </location>
</feature>
<dbReference type="InterPro" id="IPR035909">
    <property type="entry name" value="CheB_C"/>
</dbReference>
<dbReference type="PIRSF" id="PIRSF036461">
    <property type="entry name" value="Chmtx_methlestr"/>
    <property type="match status" value="1"/>
</dbReference>
<dbReference type="EC" id="3.1.1.61" evidence="2"/>
<evidence type="ECO:0000259" key="6">
    <source>
        <dbReference type="PROSITE" id="PS50122"/>
    </source>
</evidence>
<evidence type="ECO:0000256" key="3">
    <source>
        <dbReference type="ARBA" id="ARBA00048267"/>
    </source>
</evidence>
<dbReference type="AlphaFoldDB" id="A0A853CBF4"/>
<protein>
    <recommendedName>
        <fullName evidence="2">protein-glutamate methylesterase</fullName>
        <ecNumber evidence="2">3.1.1.61</ecNumber>
    </recommendedName>
</protein>